<proteinExistence type="predicted"/>
<evidence type="ECO:0000259" key="2">
    <source>
        <dbReference type="PROSITE" id="PS51831"/>
    </source>
</evidence>
<sequence length="427" mass="47309">MISDTSEPARQQESGTPGEPQAVLQQIEEIAHLAAQINRESESAATASLQQYKQLRVLEQVIDGLAVHTDNDELLADAMEQVAMMTGSAEVWVVEATEAGALGMVHMLGEVVVGESDLPLEIAALCESVFYQQPHPSRLRMTLADGKTATAMPILMHQRFFGSLVFTTSGASPISDELRDRLLHSILRYVAISLENRHFIESLNEMIVEVVCGFSLAIESRDSYTGGHVQRVTAYAVALAQALGMSDEDQSIVRLGGLLHDIGKVAIPDDILNKAEKLTPEEFDIIKVHPVVGHEILKRIPHLDRANQIVRHHHERWDGQGYPDKLAGQQIPVLSRVLAIADSYDAMTSDRSYRETKTHEEAMDEIRQCAGTQFDPEMAEVFCRFSEPTLAKAGEIMHEWIQSKDHSNGLSIDQLIAMKKPRLPQVI</sequence>
<keyword evidence="4" id="KW-0808">Transferase</keyword>
<comment type="caution">
    <text evidence="4">The sequence shown here is derived from an EMBL/GenBank/DDBJ whole genome shotgun (WGS) entry which is preliminary data.</text>
</comment>
<dbReference type="PANTHER" id="PTHR45228">
    <property type="entry name" value="CYCLIC DI-GMP PHOSPHODIESTERASE TM_0186-RELATED"/>
    <property type="match status" value="1"/>
</dbReference>
<evidence type="ECO:0000313" key="4">
    <source>
        <dbReference type="EMBL" id="MBB6431447.1"/>
    </source>
</evidence>
<name>A0A7X0LLW6_9BACT</name>
<dbReference type="NCBIfam" id="TIGR00277">
    <property type="entry name" value="HDIG"/>
    <property type="match status" value="1"/>
</dbReference>
<dbReference type="Gene3D" id="1.10.3210.10">
    <property type="entry name" value="Hypothetical protein af1432"/>
    <property type="match status" value="1"/>
</dbReference>
<reference evidence="4 5" key="1">
    <citation type="submission" date="2020-08" db="EMBL/GenBank/DDBJ databases">
        <title>Genomic Encyclopedia of Type Strains, Phase IV (KMG-IV): sequencing the most valuable type-strain genomes for metagenomic binning, comparative biology and taxonomic classification.</title>
        <authorList>
            <person name="Goeker M."/>
        </authorList>
    </citation>
    <scope>NUCLEOTIDE SEQUENCE [LARGE SCALE GENOMIC DNA]</scope>
    <source>
        <strain evidence="4 5">DSM 103725</strain>
    </source>
</reference>
<feature type="domain" description="HD-GYP" evidence="3">
    <location>
        <begin position="203"/>
        <end position="398"/>
    </location>
</feature>
<feature type="compositionally biased region" description="Polar residues" evidence="1">
    <location>
        <begin position="1"/>
        <end position="15"/>
    </location>
</feature>
<feature type="domain" description="HD" evidence="2">
    <location>
        <begin position="225"/>
        <end position="347"/>
    </location>
</feature>
<dbReference type="SMART" id="SM00471">
    <property type="entry name" value="HDc"/>
    <property type="match status" value="1"/>
</dbReference>
<accession>A0A7X0LLW6</accession>
<dbReference type="InterPro" id="IPR037522">
    <property type="entry name" value="HD_GYP_dom"/>
</dbReference>
<dbReference type="EMBL" id="JACHGY010000001">
    <property type="protein sequence ID" value="MBB6431447.1"/>
    <property type="molecule type" value="Genomic_DNA"/>
</dbReference>
<dbReference type="SUPFAM" id="SSF109604">
    <property type="entry name" value="HD-domain/PDEase-like"/>
    <property type="match status" value="1"/>
</dbReference>
<dbReference type="Pfam" id="PF13487">
    <property type="entry name" value="HD_5"/>
    <property type="match status" value="1"/>
</dbReference>
<dbReference type="AlphaFoldDB" id="A0A7X0LLW6"/>
<dbReference type="InterPro" id="IPR006675">
    <property type="entry name" value="HDIG_dom"/>
</dbReference>
<evidence type="ECO:0000256" key="1">
    <source>
        <dbReference type="SAM" id="MobiDB-lite"/>
    </source>
</evidence>
<dbReference type="PANTHER" id="PTHR45228:SF4">
    <property type="entry name" value="LIPOPROTEIN"/>
    <property type="match status" value="1"/>
</dbReference>
<dbReference type="InterPro" id="IPR006674">
    <property type="entry name" value="HD_domain"/>
</dbReference>
<gene>
    <name evidence="4" type="ORF">HNQ40_003253</name>
</gene>
<dbReference type="Proteomes" id="UP000541810">
    <property type="component" value="Unassembled WGS sequence"/>
</dbReference>
<evidence type="ECO:0000259" key="3">
    <source>
        <dbReference type="PROSITE" id="PS51832"/>
    </source>
</evidence>
<dbReference type="CDD" id="cd00077">
    <property type="entry name" value="HDc"/>
    <property type="match status" value="1"/>
</dbReference>
<dbReference type="PROSITE" id="PS51831">
    <property type="entry name" value="HD"/>
    <property type="match status" value="1"/>
</dbReference>
<evidence type="ECO:0000313" key="5">
    <source>
        <dbReference type="Proteomes" id="UP000541810"/>
    </source>
</evidence>
<organism evidence="4 5">
    <name type="scientific">Algisphaera agarilytica</name>
    <dbReference type="NCBI Taxonomy" id="1385975"/>
    <lineage>
        <taxon>Bacteria</taxon>
        <taxon>Pseudomonadati</taxon>
        <taxon>Planctomycetota</taxon>
        <taxon>Phycisphaerae</taxon>
        <taxon>Phycisphaerales</taxon>
        <taxon>Phycisphaeraceae</taxon>
        <taxon>Algisphaera</taxon>
    </lineage>
</organism>
<protein>
    <submittedName>
        <fullName evidence="4">Putative nucleotidyltransferase with HDIG domain</fullName>
    </submittedName>
</protein>
<feature type="region of interest" description="Disordered" evidence="1">
    <location>
        <begin position="1"/>
        <end position="20"/>
    </location>
</feature>
<dbReference type="InterPro" id="IPR029016">
    <property type="entry name" value="GAF-like_dom_sf"/>
</dbReference>
<dbReference type="InterPro" id="IPR003607">
    <property type="entry name" value="HD/PDEase_dom"/>
</dbReference>
<dbReference type="SUPFAM" id="SSF55781">
    <property type="entry name" value="GAF domain-like"/>
    <property type="match status" value="1"/>
</dbReference>
<dbReference type="RefSeq" id="WP_184678913.1">
    <property type="nucleotide sequence ID" value="NZ_JACHGY010000001.1"/>
</dbReference>
<dbReference type="PROSITE" id="PS51832">
    <property type="entry name" value="HD_GYP"/>
    <property type="match status" value="1"/>
</dbReference>
<dbReference type="Gene3D" id="3.30.450.40">
    <property type="match status" value="1"/>
</dbReference>
<dbReference type="GO" id="GO:0016740">
    <property type="term" value="F:transferase activity"/>
    <property type="evidence" value="ECO:0007669"/>
    <property type="project" value="UniProtKB-KW"/>
</dbReference>
<dbReference type="InterPro" id="IPR052020">
    <property type="entry name" value="Cyclic_di-GMP/3'3'-cGAMP_PDE"/>
</dbReference>
<keyword evidence="5" id="KW-1185">Reference proteome</keyword>